<evidence type="ECO:0000313" key="4">
    <source>
        <dbReference type="Proteomes" id="UP001198034"/>
    </source>
</evidence>
<dbReference type="Pfam" id="PF00378">
    <property type="entry name" value="ECH_1"/>
    <property type="match status" value="1"/>
</dbReference>
<dbReference type="PROSITE" id="PS00166">
    <property type="entry name" value="ENOYL_COA_HYDRATASE"/>
    <property type="match status" value="1"/>
</dbReference>
<evidence type="ECO:0000256" key="2">
    <source>
        <dbReference type="RuleBase" id="RU003707"/>
    </source>
</evidence>
<dbReference type="EMBL" id="JAJAWG010000001">
    <property type="protein sequence ID" value="MCB5194754.1"/>
    <property type="molecule type" value="Genomic_DNA"/>
</dbReference>
<dbReference type="InterPro" id="IPR018376">
    <property type="entry name" value="Enoyl-CoA_hyd/isom_CS"/>
</dbReference>
<dbReference type="SUPFAM" id="SSF52096">
    <property type="entry name" value="ClpP/crotonase"/>
    <property type="match status" value="1"/>
</dbReference>
<name>A0ABS8BGC2_9NEIS</name>
<gene>
    <name evidence="3" type="ORF">LG219_00435</name>
</gene>
<dbReference type="InterPro" id="IPR029045">
    <property type="entry name" value="ClpP/crotonase-like_dom_sf"/>
</dbReference>
<sequence length="262" mass="28951">MPNLLLEIKGAIAYVSLNRPEKRNAMPFSLLMDLIATAKQLKNNKQIRCVILMGQGESFSAGIDLNDLNQPKNRLFAFWQLIKPGQSVFQTAFLIWQTLPFPVIAVLHGHCFGAGMQLALAADFRIATPDCQLSIMESRWGLVPDMGITQTLRGLVASDIAKELTFSGRILNGTEAKSLGLISTVTETPLTAAIELAERLCQQSPDALHAGKQVINAMYLKPSKALRLEKIWQLKLLLGKNSRLARKAGKGHEVEFAPRQYD</sequence>
<proteinExistence type="inferred from homology"/>
<comment type="caution">
    <text evidence="3">The sequence shown here is derived from an EMBL/GenBank/DDBJ whole genome shotgun (WGS) entry which is preliminary data.</text>
</comment>
<evidence type="ECO:0000256" key="1">
    <source>
        <dbReference type="ARBA" id="ARBA00005254"/>
    </source>
</evidence>
<evidence type="ECO:0000313" key="3">
    <source>
        <dbReference type="EMBL" id="MCB5194754.1"/>
    </source>
</evidence>
<dbReference type="NCBIfam" id="NF005699">
    <property type="entry name" value="PRK07509.1"/>
    <property type="match status" value="1"/>
</dbReference>
<keyword evidence="4" id="KW-1185">Reference proteome</keyword>
<dbReference type="InterPro" id="IPR045002">
    <property type="entry name" value="Ech1-like"/>
</dbReference>
<dbReference type="Proteomes" id="UP001198034">
    <property type="component" value="Unassembled WGS sequence"/>
</dbReference>
<organism evidence="3 4">
    <name type="scientific">Deefgea salmonis</name>
    <dbReference type="NCBI Taxonomy" id="2875502"/>
    <lineage>
        <taxon>Bacteria</taxon>
        <taxon>Pseudomonadati</taxon>
        <taxon>Pseudomonadota</taxon>
        <taxon>Betaproteobacteria</taxon>
        <taxon>Neisseriales</taxon>
        <taxon>Chitinibacteraceae</taxon>
        <taxon>Deefgea</taxon>
    </lineage>
</organism>
<reference evidence="3 4" key="1">
    <citation type="submission" date="2021-10" db="EMBL/GenBank/DDBJ databases">
        <authorList>
            <person name="Chen M."/>
        </authorList>
    </citation>
    <scope>NUCLEOTIDE SEQUENCE [LARGE SCALE GENOMIC DNA]</scope>
    <source>
        <strain evidence="3 4">H3-26</strain>
    </source>
</reference>
<protein>
    <submittedName>
        <fullName evidence="3">Crotonase/enoyl-CoA hydratase family protein</fullName>
    </submittedName>
</protein>
<dbReference type="PANTHER" id="PTHR43149">
    <property type="entry name" value="ENOYL-COA HYDRATASE"/>
    <property type="match status" value="1"/>
</dbReference>
<dbReference type="CDD" id="cd06558">
    <property type="entry name" value="crotonase-like"/>
    <property type="match status" value="1"/>
</dbReference>
<accession>A0ABS8BGC2</accession>
<dbReference type="RefSeq" id="WP_226762582.1">
    <property type="nucleotide sequence ID" value="NZ_JAJAWG010000001.1"/>
</dbReference>
<dbReference type="Gene3D" id="3.90.226.10">
    <property type="entry name" value="2-enoyl-CoA Hydratase, Chain A, domain 1"/>
    <property type="match status" value="1"/>
</dbReference>
<comment type="similarity">
    <text evidence="1 2">Belongs to the enoyl-CoA hydratase/isomerase family.</text>
</comment>
<dbReference type="PANTHER" id="PTHR43149:SF1">
    <property type="entry name" value="DELTA(3,5)-DELTA(2,4)-DIENOYL-COA ISOMERASE, MITOCHONDRIAL"/>
    <property type="match status" value="1"/>
</dbReference>
<dbReference type="InterPro" id="IPR001753">
    <property type="entry name" value="Enoyl-CoA_hydra/iso"/>
</dbReference>